<gene>
    <name evidence="2" type="ORF">F0U47_10295</name>
</gene>
<dbReference type="Gene3D" id="3.30.360.10">
    <property type="entry name" value="Dihydrodipicolinate Reductase, domain 2"/>
    <property type="match status" value="1"/>
</dbReference>
<keyword evidence="3" id="KW-1185">Reference proteome</keyword>
<evidence type="ECO:0000259" key="1">
    <source>
        <dbReference type="Pfam" id="PF03435"/>
    </source>
</evidence>
<dbReference type="PANTHER" id="PTHR43796">
    <property type="entry name" value="CARBOXYNORSPERMIDINE SYNTHASE"/>
    <property type="match status" value="1"/>
</dbReference>
<dbReference type="EMBL" id="VUJW01000003">
    <property type="protein sequence ID" value="KAA1427807.1"/>
    <property type="molecule type" value="Genomic_DNA"/>
</dbReference>
<sequence>MRLIIIGGAGDMGSVACTATVEDPEITSVVIADRDGPRAEALADRLGPKASGVALDITDREALLAAIADADTVLNTVGPFYLYGRPVLEAALEAGKHYVDIADDWEPTIEMLELDDVARAKGVTAIVGIGASPGMSNLLATVAHGELDTVEKLYTAWRGGSGIPKAPEDPDDVKPAAAIDHWIHNLAEPIRVWRDGEHQEADALEELVIDYPGIGSATVWTCGHPEPITLPRYFPDIRESLNVMFCRPGLIDAARAVRDRVRAKELTVPEASKVLILSPGRRGPEAGPVPSFPGVFAYAEGTKDGRRARAAVATNYMPEGEMGEATCIPMAIAVGMLARGEIKTTGVLGPEGCIDPIPFFERLAEHAGERSALAPLDIRVEVA</sequence>
<protein>
    <submittedName>
        <fullName evidence="2">Saccharopine dehydrogenase</fullName>
    </submittedName>
</protein>
<name>A0A5B1M7G2_9ACTN</name>
<dbReference type="Gene3D" id="3.40.50.720">
    <property type="entry name" value="NAD(P)-binding Rossmann-like Domain"/>
    <property type="match status" value="1"/>
</dbReference>
<organism evidence="2 3">
    <name type="scientific">Nocardioides antri</name>
    <dbReference type="NCBI Taxonomy" id="2607659"/>
    <lineage>
        <taxon>Bacteria</taxon>
        <taxon>Bacillati</taxon>
        <taxon>Actinomycetota</taxon>
        <taxon>Actinomycetes</taxon>
        <taxon>Propionibacteriales</taxon>
        <taxon>Nocardioidaceae</taxon>
        <taxon>Nocardioides</taxon>
    </lineage>
</organism>
<dbReference type="RefSeq" id="WP_149750244.1">
    <property type="nucleotide sequence ID" value="NZ_VUJW01000003.1"/>
</dbReference>
<accession>A0A5B1M7G2</accession>
<dbReference type="Proteomes" id="UP000324351">
    <property type="component" value="Unassembled WGS sequence"/>
</dbReference>
<comment type="caution">
    <text evidence="2">The sequence shown here is derived from an EMBL/GenBank/DDBJ whole genome shotgun (WGS) entry which is preliminary data.</text>
</comment>
<feature type="domain" description="Saccharopine dehydrogenase NADP binding" evidence="1">
    <location>
        <begin position="4"/>
        <end position="126"/>
    </location>
</feature>
<dbReference type="SUPFAM" id="SSF51735">
    <property type="entry name" value="NAD(P)-binding Rossmann-fold domains"/>
    <property type="match status" value="1"/>
</dbReference>
<reference evidence="2 3" key="2">
    <citation type="submission" date="2019-09" db="EMBL/GenBank/DDBJ databases">
        <authorList>
            <person name="Jin C."/>
        </authorList>
    </citation>
    <scope>NUCLEOTIDE SEQUENCE [LARGE SCALE GENOMIC DNA]</scope>
    <source>
        <strain evidence="2 3">BN140041</strain>
    </source>
</reference>
<evidence type="ECO:0000313" key="3">
    <source>
        <dbReference type="Proteomes" id="UP000324351"/>
    </source>
</evidence>
<dbReference type="AlphaFoldDB" id="A0A5B1M7G2"/>
<dbReference type="InterPro" id="IPR005097">
    <property type="entry name" value="Sacchrp_dh_NADP-bd"/>
</dbReference>
<proteinExistence type="predicted"/>
<evidence type="ECO:0000313" key="2">
    <source>
        <dbReference type="EMBL" id="KAA1427807.1"/>
    </source>
</evidence>
<reference evidence="2 3" key="1">
    <citation type="submission" date="2019-09" db="EMBL/GenBank/DDBJ databases">
        <title>Nocardioides panacisoli sp. nov., isolated from the soil of a ginseng field.</title>
        <authorList>
            <person name="Cho C."/>
        </authorList>
    </citation>
    <scope>NUCLEOTIDE SEQUENCE [LARGE SCALE GENOMIC DNA]</scope>
    <source>
        <strain evidence="2 3">BN140041</strain>
    </source>
</reference>
<dbReference type="InterPro" id="IPR036291">
    <property type="entry name" value="NAD(P)-bd_dom_sf"/>
</dbReference>
<dbReference type="PANTHER" id="PTHR43796:SF2">
    <property type="entry name" value="CARBOXYNORSPERMIDINE SYNTHASE"/>
    <property type="match status" value="1"/>
</dbReference>
<dbReference type="Pfam" id="PF03435">
    <property type="entry name" value="Sacchrp_dh_NADP"/>
    <property type="match status" value="1"/>
</dbReference>